<name>C5T0D6_ACIDE</name>
<accession>C5T0D6</accession>
<proteinExistence type="predicted"/>
<comment type="caution">
    <text evidence="1">The sequence shown here is derived from an EMBL/GenBank/DDBJ whole genome shotgun (WGS) entry which is preliminary data.</text>
</comment>
<organism evidence="1 2">
    <name type="scientific">Acidovorax delafieldii 2AN</name>
    <dbReference type="NCBI Taxonomy" id="573060"/>
    <lineage>
        <taxon>Bacteria</taxon>
        <taxon>Pseudomonadati</taxon>
        <taxon>Pseudomonadota</taxon>
        <taxon>Betaproteobacteria</taxon>
        <taxon>Burkholderiales</taxon>
        <taxon>Comamonadaceae</taxon>
        <taxon>Acidovorax</taxon>
    </lineage>
</organism>
<dbReference type="AlphaFoldDB" id="C5T0D6"/>
<gene>
    <name evidence="1" type="ORF">AcdelDRAFT_0366</name>
</gene>
<dbReference type="EMBL" id="ACQT01000004">
    <property type="protein sequence ID" value="EER62089.1"/>
    <property type="molecule type" value="Genomic_DNA"/>
</dbReference>
<evidence type="ECO:0000313" key="2">
    <source>
        <dbReference type="Proteomes" id="UP000003856"/>
    </source>
</evidence>
<evidence type="ECO:0008006" key="3">
    <source>
        <dbReference type="Google" id="ProtNLM"/>
    </source>
</evidence>
<dbReference type="Proteomes" id="UP000003856">
    <property type="component" value="Unassembled WGS sequence"/>
</dbReference>
<evidence type="ECO:0000313" key="1">
    <source>
        <dbReference type="EMBL" id="EER62089.1"/>
    </source>
</evidence>
<reference evidence="1 2" key="1">
    <citation type="submission" date="2009-05" db="EMBL/GenBank/DDBJ databases">
        <title>The draft genome of Acidovorax delafieldii 2AN.</title>
        <authorList>
            <consortium name="US DOE Joint Genome Institute (JGI-PGF)"/>
            <person name="Lucas S."/>
            <person name="Copeland A."/>
            <person name="Lapidus A."/>
            <person name="Glavina del Rio T."/>
            <person name="Tice H."/>
            <person name="Bruce D."/>
            <person name="Goodwin L."/>
            <person name="Pitluck S."/>
            <person name="Larimer F."/>
            <person name="Land M.L."/>
            <person name="Hauser L."/>
            <person name="Shelobolina E.S."/>
            <person name="Picardal F."/>
            <person name="Roden E."/>
            <person name="Emerson D."/>
        </authorList>
    </citation>
    <scope>NUCLEOTIDE SEQUENCE [LARGE SCALE GENOMIC DNA]</scope>
    <source>
        <strain evidence="1 2">2AN</strain>
    </source>
</reference>
<sequence>MYCYQDRIRAVELYIKLGKRVRPTIRQLGDPTENSLKGWYNAYLLKLNLSAGYAGREPKFSQAQKAAAIRIHVHGCGQAAHGAALDGP</sequence>
<keyword evidence="2" id="KW-1185">Reference proteome</keyword>
<protein>
    <recommendedName>
        <fullName evidence="3">Transposase</fullName>
    </recommendedName>
</protein>